<keyword evidence="1" id="KW-0678">Repressor</keyword>
<evidence type="ECO:0000313" key="7">
    <source>
        <dbReference type="EMBL" id="PRY29016.1"/>
    </source>
</evidence>
<dbReference type="PANTHER" id="PTHR30055:SF151">
    <property type="entry name" value="TRANSCRIPTIONAL REGULATORY PROTEIN"/>
    <property type="match status" value="1"/>
</dbReference>
<keyword evidence="3 5" id="KW-0238">DNA-binding</keyword>
<dbReference type="InterPro" id="IPR003012">
    <property type="entry name" value="Tet_transcr_reg_TetR"/>
</dbReference>
<accession>A0A2T0S6H3</accession>
<proteinExistence type="predicted"/>
<dbReference type="InterPro" id="IPR009057">
    <property type="entry name" value="Homeodomain-like_sf"/>
</dbReference>
<reference evidence="7 8" key="1">
    <citation type="submission" date="2018-03" db="EMBL/GenBank/DDBJ databases">
        <title>Genomic Encyclopedia of Archaeal and Bacterial Type Strains, Phase II (KMG-II): from individual species to whole genera.</title>
        <authorList>
            <person name="Goeker M."/>
        </authorList>
    </citation>
    <scope>NUCLEOTIDE SEQUENCE [LARGE SCALE GENOMIC DNA]</scope>
    <source>
        <strain evidence="7 8">DSM 45348</strain>
    </source>
</reference>
<dbReference type="PRINTS" id="PR00400">
    <property type="entry name" value="TETREPRESSOR"/>
</dbReference>
<feature type="domain" description="HTH tetR-type" evidence="6">
    <location>
        <begin position="7"/>
        <end position="67"/>
    </location>
</feature>
<evidence type="ECO:0000256" key="4">
    <source>
        <dbReference type="ARBA" id="ARBA00023163"/>
    </source>
</evidence>
<sequence length="219" mass="23440">MAKRSVRLSRDVIIDCAMSLADAEGLEAVTVRRLAQENGVTPMAMYWHFNDKDSLLDALSDHLLAAVKLPEADDAPWDVQLRLLFGAVLDALQPHPEVAGLVLRRILLAESGLILAERALELLGRGGFGPDRAAQIGTFLMCSVVALASAEPGPGPTVGAEERDGIMRHKRAMIEALSPARFPTVIAGAPALIGCRDNQDFFALSLDLLVAGVRGTPRD</sequence>
<keyword evidence="4" id="KW-0804">Transcription</keyword>
<keyword evidence="2" id="KW-0805">Transcription regulation</keyword>
<dbReference type="AlphaFoldDB" id="A0A2T0S6H3"/>
<dbReference type="Gene3D" id="1.10.357.10">
    <property type="entry name" value="Tetracycline Repressor, domain 2"/>
    <property type="match status" value="1"/>
</dbReference>
<gene>
    <name evidence="7" type="ORF">CLV70_107325</name>
</gene>
<dbReference type="GO" id="GO:0046677">
    <property type="term" value="P:response to antibiotic"/>
    <property type="evidence" value="ECO:0007669"/>
    <property type="project" value="InterPro"/>
</dbReference>
<keyword evidence="8" id="KW-1185">Reference proteome</keyword>
<dbReference type="InterPro" id="IPR050109">
    <property type="entry name" value="HTH-type_TetR-like_transc_reg"/>
</dbReference>
<protein>
    <submittedName>
        <fullName evidence="7">TetR family transcriptional regulator</fullName>
    </submittedName>
</protein>
<evidence type="ECO:0000256" key="2">
    <source>
        <dbReference type="ARBA" id="ARBA00023015"/>
    </source>
</evidence>
<dbReference type="PRINTS" id="PR00455">
    <property type="entry name" value="HTHTETR"/>
</dbReference>
<dbReference type="GO" id="GO:0045892">
    <property type="term" value="P:negative regulation of DNA-templated transcription"/>
    <property type="evidence" value="ECO:0007669"/>
    <property type="project" value="InterPro"/>
</dbReference>
<dbReference type="SUPFAM" id="SSF48498">
    <property type="entry name" value="Tetracyclin repressor-like, C-terminal domain"/>
    <property type="match status" value="1"/>
</dbReference>
<dbReference type="InterPro" id="IPR004111">
    <property type="entry name" value="Repressor_TetR_C"/>
</dbReference>
<comment type="caution">
    <text evidence="7">The sequence shown here is derived from an EMBL/GenBank/DDBJ whole genome shotgun (WGS) entry which is preliminary data.</text>
</comment>
<dbReference type="SUPFAM" id="SSF46689">
    <property type="entry name" value="Homeodomain-like"/>
    <property type="match status" value="1"/>
</dbReference>
<name>A0A2T0S6H3_9ACTN</name>
<dbReference type="RefSeq" id="WP_245908292.1">
    <property type="nucleotide sequence ID" value="NZ_PVZG01000007.1"/>
</dbReference>
<dbReference type="GO" id="GO:0003700">
    <property type="term" value="F:DNA-binding transcription factor activity"/>
    <property type="evidence" value="ECO:0007669"/>
    <property type="project" value="TreeGrafter"/>
</dbReference>
<evidence type="ECO:0000256" key="3">
    <source>
        <dbReference type="ARBA" id="ARBA00023125"/>
    </source>
</evidence>
<evidence type="ECO:0000259" key="6">
    <source>
        <dbReference type="PROSITE" id="PS50977"/>
    </source>
</evidence>
<dbReference type="InterPro" id="IPR001647">
    <property type="entry name" value="HTH_TetR"/>
</dbReference>
<dbReference type="PANTHER" id="PTHR30055">
    <property type="entry name" value="HTH-TYPE TRANSCRIPTIONAL REGULATOR RUTR"/>
    <property type="match status" value="1"/>
</dbReference>
<dbReference type="Proteomes" id="UP000239209">
    <property type="component" value="Unassembled WGS sequence"/>
</dbReference>
<dbReference type="Pfam" id="PF00440">
    <property type="entry name" value="TetR_N"/>
    <property type="match status" value="1"/>
</dbReference>
<dbReference type="Pfam" id="PF02909">
    <property type="entry name" value="TetR_C_1"/>
    <property type="match status" value="1"/>
</dbReference>
<dbReference type="PROSITE" id="PS50977">
    <property type="entry name" value="HTH_TETR_2"/>
    <property type="match status" value="1"/>
</dbReference>
<dbReference type="GO" id="GO:0000976">
    <property type="term" value="F:transcription cis-regulatory region binding"/>
    <property type="evidence" value="ECO:0007669"/>
    <property type="project" value="TreeGrafter"/>
</dbReference>
<evidence type="ECO:0000313" key="8">
    <source>
        <dbReference type="Proteomes" id="UP000239209"/>
    </source>
</evidence>
<evidence type="ECO:0000256" key="1">
    <source>
        <dbReference type="ARBA" id="ARBA00022491"/>
    </source>
</evidence>
<dbReference type="EMBL" id="PVZG01000007">
    <property type="protein sequence ID" value="PRY29016.1"/>
    <property type="molecule type" value="Genomic_DNA"/>
</dbReference>
<evidence type="ECO:0000256" key="5">
    <source>
        <dbReference type="PROSITE-ProRule" id="PRU00335"/>
    </source>
</evidence>
<organism evidence="7 8">
    <name type="scientific">Pseudosporangium ferrugineum</name>
    <dbReference type="NCBI Taxonomy" id="439699"/>
    <lineage>
        <taxon>Bacteria</taxon>
        <taxon>Bacillati</taxon>
        <taxon>Actinomycetota</taxon>
        <taxon>Actinomycetes</taxon>
        <taxon>Micromonosporales</taxon>
        <taxon>Micromonosporaceae</taxon>
        <taxon>Pseudosporangium</taxon>
    </lineage>
</organism>
<feature type="DNA-binding region" description="H-T-H motif" evidence="5">
    <location>
        <begin position="30"/>
        <end position="49"/>
    </location>
</feature>
<dbReference type="InterPro" id="IPR036271">
    <property type="entry name" value="Tet_transcr_reg_TetR-rel_C_sf"/>
</dbReference>